<keyword evidence="5" id="KW-0408">Iron</keyword>
<dbReference type="OrthoDB" id="9815044at2"/>
<name>A0A845REX9_9FIRM</name>
<keyword evidence="2" id="KW-0004">4Fe-4S</keyword>
<dbReference type="Pfam" id="PF04055">
    <property type="entry name" value="Radical_SAM"/>
    <property type="match status" value="1"/>
</dbReference>
<evidence type="ECO:0000259" key="7">
    <source>
        <dbReference type="PROSITE" id="PS51918"/>
    </source>
</evidence>
<dbReference type="GO" id="GO:0005737">
    <property type="term" value="C:cytoplasm"/>
    <property type="evidence" value="ECO:0007669"/>
    <property type="project" value="TreeGrafter"/>
</dbReference>
<dbReference type="PROSITE" id="PS51918">
    <property type="entry name" value="RADICAL_SAM"/>
    <property type="match status" value="1"/>
</dbReference>
<evidence type="ECO:0000256" key="1">
    <source>
        <dbReference type="ARBA" id="ARBA00001966"/>
    </source>
</evidence>
<dbReference type="SFLD" id="SFLDG01086">
    <property type="entry name" value="elongater_protein-like"/>
    <property type="match status" value="1"/>
</dbReference>
<evidence type="ECO:0000313" key="8">
    <source>
        <dbReference type="EMBL" id="NBI78354.1"/>
    </source>
</evidence>
<dbReference type="GO" id="GO:0051539">
    <property type="term" value="F:4 iron, 4 sulfur cluster binding"/>
    <property type="evidence" value="ECO:0007669"/>
    <property type="project" value="UniProtKB-KW"/>
</dbReference>
<organism evidence="8 9">
    <name type="scientific">Anaerotruncus colihominis</name>
    <dbReference type="NCBI Taxonomy" id="169435"/>
    <lineage>
        <taxon>Bacteria</taxon>
        <taxon>Bacillati</taxon>
        <taxon>Bacillota</taxon>
        <taxon>Clostridia</taxon>
        <taxon>Eubacteriales</taxon>
        <taxon>Oscillospiraceae</taxon>
        <taxon>Anaerotruncus</taxon>
    </lineage>
</organism>
<dbReference type="GO" id="GO:0002926">
    <property type="term" value="P:tRNA wobble base 5-methoxycarbonylmethyl-2-thiouridinylation"/>
    <property type="evidence" value="ECO:0007669"/>
    <property type="project" value="TreeGrafter"/>
</dbReference>
<dbReference type="InterPro" id="IPR058240">
    <property type="entry name" value="rSAM_sf"/>
</dbReference>
<feature type="domain" description="Radical SAM core" evidence="7">
    <location>
        <begin position="1"/>
        <end position="237"/>
    </location>
</feature>
<gene>
    <name evidence="8" type="ORF">D3Z39_05625</name>
</gene>
<dbReference type="InterPro" id="IPR032432">
    <property type="entry name" value="Radical_SAM_C"/>
</dbReference>
<reference evidence="8 9" key="1">
    <citation type="submission" date="2018-08" db="EMBL/GenBank/DDBJ databases">
        <title>Murine metabolic-syndrome-specific gut microbial biobank.</title>
        <authorList>
            <person name="Liu C."/>
        </authorList>
    </citation>
    <scope>NUCLEOTIDE SEQUENCE [LARGE SCALE GENOMIC DNA]</scope>
    <source>
        <strain evidence="8 9">X69</strain>
    </source>
</reference>
<evidence type="ECO:0000256" key="2">
    <source>
        <dbReference type="ARBA" id="ARBA00022485"/>
    </source>
</evidence>
<evidence type="ECO:0000256" key="4">
    <source>
        <dbReference type="ARBA" id="ARBA00022723"/>
    </source>
</evidence>
<comment type="cofactor">
    <cofactor evidence="1">
        <name>[4Fe-4S] cluster</name>
        <dbReference type="ChEBI" id="CHEBI:49883"/>
    </cofactor>
</comment>
<dbReference type="PANTHER" id="PTHR11135:SF0">
    <property type="entry name" value="ELONGATOR COMPLEX PROTEIN 3"/>
    <property type="match status" value="1"/>
</dbReference>
<dbReference type="InterPro" id="IPR039661">
    <property type="entry name" value="ELP3"/>
</dbReference>
<dbReference type="GO" id="GO:0046872">
    <property type="term" value="F:metal ion binding"/>
    <property type="evidence" value="ECO:0007669"/>
    <property type="project" value="UniProtKB-KW"/>
</dbReference>
<dbReference type="RefSeq" id="WP_160209211.1">
    <property type="nucleotide sequence ID" value="NZ_QXWZ01000007.1"/>
</dbReference>
<sequence length="332" mass="35704">MKHANVSVFVPHAGCPHQCSFCDQRAISGARDAPDGAAVAALCARAERELAQKGRTAQIAFFGGSFTAVSRPYMIELLEAARPFLGRGVFTGVRVSTRPDCIDDETLDTLTRYGVTAVELGAQSMDDAVLSKNGRGHTADDTNRASALVRAHGLELGLQMMTGLYGANEASDLMSARLIAALMPATVRVYPTLVLEGTRLAALWREGLYRPQTHEEAAALGARLLEFFEACGVRVIRMGLHAQPSLAEHLLAGPYHPAFRELCEGALLYGCAERLLSGRPPGRYRLHIAPKSVSKLCGHGARPAQRLRAMGYDIIIRPDAGVCGLDVKVEDV</sequence>
<dbReference type="EMBL" id="QXWZ01000007">
    <property type="protein sequence ID" value="NBI78354.1"/>
    <property type="molecule type" value="Genomic_DNA"/>
</dbReference>
<dbReference type="PANTHER" id="PTHR11135">
    <property type="entry name" value="HISTONE ACETYLTRANSFERASE-RELATED"/>
    <property type="match status" value="1"/>
</dbReference>
<keyword evidence="4" id="KW-0479">Metal-binding</keyword>
<keyword evidence="6" id="KW-0411">Iron-sulfur</keyword>
<evidence type="ECO:0000313" key="9">
    <source>
        <dbReference type="Proteomes" id="UP000446348"/>
    </source>
</evidence>
<evidence type="ECO:0000256" key="3">
    <source>
        <dbReference type="ARBA" id="ARBA00022691"/>
    </source>
</evidence>
<dbReference type="SFLD" id="SFLDS00029">
    <property type="entry name" value="Radical_SAM"/>
    <property type="match status" value="1"/>
</dbReference>
<evidence type="ECO:0000256" key="6">
    <source>
        <dbReference type="ARBA" id="ARBA00023014"/>
    </source>
</evidence>
<dbReference type="SMART" id="SM00729">
    <property type="entry name" value="Elp3"/>
    <property type="match status" value="1"/>
</dbReference>
<dbReference type="AlphaFoldDB" id="A0A845REX9"/>
<dbReference type="GO" id="GO:0003824">
    <property type="term" value="F:catalytic activity"/>
    <property type="evidence" value="ECO:0007669"/>
    <property type="project" value="InterPro"/>
</dbReference>
<dbReference type="InterPro" id="IPR007197">
    <property type="entry name" value="rSAM"/>
</dbReference>
<proteinExistence type="predicted"/>
<dbReference type="Pfam" id="PF16199">
    <property type="entry name" value="Radical_SAM_C"/>
    <property type="match status" value="1"/>
</dbReference>
<dbReference type="SUPFAM" id="SSF102114">
    <property type="entry name" value="Radical SAM enzymes"/>
    <property type="match status" value="1"/>
</dbReference>
<comment type="caution">
    <text evidence="8">The sequence shown here is derived from an EMBL/GenBank/DDBJ whole genome shotgun (WGS) entry which is preliminary data.</text>
</comment>
<accession>A0A845REX9</accession>
<protein>
    <submittedName>
        <fullName evidence="8">Radical SAM protein</fullName>
    </submittedName>
</protein>
<dbReference type="InterPro" id="IPR023404">
    <property type="entry name" value="rSAM_horseshoe"/>
</dbReference>
<evidence type="ECO:0000256" key="5">
    <source>
        <dbReference type="ARBA" id="ARBA00023004"/>
    </source>
</evidence>
<dbReference type="CDD" id="cd01335">
    <property type="entry name" value="Radical_SAM"/>
    <property type="match status" value="1"/>
</dbReference>
<keyword evidence="3" id="KW-0949">S-adenosyl-L-methionine</keyword>
<dbReference type="SFLD" id="SFLDG01082">
    <property type="entry name" value="B12-binding_domain_containing"/>
    <property type="match status" value="1"/>
</dbReference>
<dbReference type="InterPro" id="IPR006638">
    <property type="entry name" value="Elp3/MiaA/NifB-like_rSAM"/>
</dbReference>
<dbReference type="Proteomes" id="UP000446348">
    <property type="component" value="Unassembled WGS sequence"/>
</dbReference>
<dbReference type="Gene3D" id="3.80.30.20">
    <property type="entry name" value="tm_1862 like domain"/>
    <property type="match status" value="1"/>
</dbReference>